<keyword evidence="1" id="KW-0863">Zinc-finger</keyword>
<comment type="caution">
    <text evidence="4">The sequence shown here is derived from an EMBL/GenBank/DDBJ whole genome shotgun (WGS) entry which is preliminary data.</text>
</comment>
<organism evidence="4 5">
    <name type="scientific">Apatococcus lobatus</name>
    <dbReference type="NCBI Taxonomy" id="904363"/>
    <lineage>
        <taxon>Eukaryota</taxon>
        <taxon>Viridiplantae</taxon>
        <taxon>Chlorophyta</taxon>
        <taxon>core chlorophytes</taxon>
        <taxon>Trebouxiophyceae</taxon>
        <taxon>Chlorellales</taxon>
        <taxon>Chlorellaceae</taxon>
        <taxon>Apatococcus</taxon>
    </lineage>
</organism>
<accession>A0AAW1SDY0</accession>
<sequence length="336" mass="37049">MPPSHARAVREFVHASRNSVREPQLERMRRASDPACPFEVTGLTVGVLSAVSAEVRGQTGTYDVDFHRRLGNSAAAVLCRCPDAHRARAQGTAVLCKHACWLLMRVGGHLDARAFNGGGVFWRDLAIQHTIDTLIAMGPDSLRDHLERTQETWAPRQQPPLLSTIVRQALESEQRGSTPWAAWSPDDREDTDRQPTIIREREWSDERVRAARQAQARFAAAPTLPVRGDTVPAHAEEECPICYTPFGGTRCVRCTACPGLFHRLCAARWGKSCPLCRHSHQFADLAEEVAPVAPWEAASDSLPDTDFDSDTEAARALELELELAAGTDSETEDDTA</sequence>
<keyword evidence="1" id="KW-0862">Zinc</keyword>
<proteinExistence type="predicted"/>
<dbReference type="EMBL" id="JALJOS010000001">
    <property type="protein sequence ID" value="KAK9844478.1"/>
    <property type="molecule type" value="Genomic_DNA"/>
</dbReference>
<evidence type="ECO:0000256" key="2">
    <source>
        <dbReference type="SAM" id="MobiDB-lite"/>
    </source>
</evidence>
<evidence type="ECO:0000313" key="5">
    <source>
        <dbReference type="Proteomes" id="UP001438707"/>
    </source>
</evidence>
<evidence type="ECO:0000256" key="1">
    <source>
        <dbReference type="PROSITE-ProRule" id="PRU00175"/>
    </source>
</evidence>
<name>A0AAW1SDY0_9CHLO</name>
<keyword evidence="5" id="KW-1185">Reference proteome</keyword>
<dbReference type="Gene3D" id="3.30.40.10">
    <property type="entry name" value="Zinc/RING finger domain, C3HC4 (zinc finger)"/>
    <property type="match status" value="1"/>
</dbReference>
<reference evidence="4 5" key="1">
    <citation type="journal article" date="2024" name="Nat. Commun.">
        <title>Phylogenomics reveals the evolutionary origins of lichenization in chlorophyte algae.</title>
        <authorList>
            <person name="Puginier C."/>
            <person name="Libourel C."/>
            <person name="Otte J."/>
            <person name="Skaloud P."/>
            <person name="Haon M."/>
            <person name="Grisel S."/>
            <person name="Petersen M."/>
            <person name="Berrin J.G."/>
            <person name="Delaux P.M."/>
            <person name="Dal Grande F."/>
            <person name="Keller J."/>
        </authorList>
    </citation>
    <scope>NUCLEOTIDE SEQUENCE [LARGE SCALE GENOMIC DNA]</scope>
    <source>
        <strain evidence="4 5">SAG 2145</strain>
    </source>
</reference>
<dbReference type="GO" id="GO:0008270">
    <property type="term" value="F:zinc ion binding"/>
    <property type="evidence" value="ECO:0007669"/>
    <property type="project" value="UniProtKB-KW"/>
</dbReference>
<dbReference type="InterPro" id="IPR001841">
    <property type="entry name" value="Znf_RING"/>
</dbReference>
<dbReference type="AlphaFoldDB" id="A0AAW1SDY0"/>
<dbReference type="InterPro" id="IPR013083">
    <property type="entry name" value="Znf_RING/FYVE/PHD"/>
</dbReference>
<evidence type="ECO:0000259" key="3">
    <source>
        <dbReference type="PROSITE" id="PS50089"/>
    </source>
</evidence>
<protein>
    <recommendedName>
        <fullName evidence="3">RING-type domain-containing protein</fullName>
    </recommendedName>
</protein>
<dbReference type="Proteomes" id="UP001438707">
    <property type="component" value="Unassembled WGS sequence"/>
</dbReference>
<feature type="domain" description="RING-type" evidence="3">
    <location>
        <begin position="239"/>
        <end position="277"/>
    </location>
</feature>
<dbReference type="PROSITE" id="PS50089">
    <property type="entry name" value="ZF_RING_2"/>
    <property type="match status" value="1"/>
</dbReference>
<gene>
    <name evidence="4" type="ORF">WJX74_002999</name>
</gene>
<feature type="region of interest" description="Disordered" evidence="2">
    <location>
        <begin position="172"/>
        <end position="193"/>
    </location>
</feature>
<dbReference type="SUPFAM" id="SSF57850">
    <property type="entry name" value="RING/U-box"/>
    <property type="match status" value="1"/>
</dbReference>
<keyword evidence="1" id="KW-0479">Metal-binding</keyword>
<evidence type="ECO:0000313" key="4">
    <source>
        <dbReference type="EMBL" id="KAK9844478.1"/>
    </source>
</evidence>